<accession>A0ABW4RYE1</accession>
<dbReference type="EMBL" id="JBHUFZ010000024">
    <property type="protein sequence ID" value="MFD1890633.1"/>
    <property type="molecule type" value="Genomic_DNA"/>
</dbReference>
<dbReference type="Proteomes" id="UP001597326">
    <property type="component" value="Unassembled WGS sequence"/>
</dbReference>
<proteinExistence type="predicted"/>
<evidence type="ECO:0000313" key="1">
    <source>
        <dbReference type="EMBL" id="MFD1890633.1"/>
    </source>
</evidence>
<comment type="caution">
    <text evidence="1">The sequence shown here is derived from an EMBL/GenBank/DDBJ whole genome shotgun (WGS) entry which is preliminary data.</text>
</comment>
<sequence length="94" mass="10611">MRDQIAYFRKREGISQIELAERVTAAGYSIHVSTSVKTVPARLCHKTADETLNTYAHLWPDSDARTREAVTETFSDFLRTSGVQAARNLLPDKE</sequence>
<organism evidence="1 2">
    <name type="scientific">Luteococcus peritonei</name>
    <dbReference type="NCBI Taxonomy" id="88874"/>
    <lineage>
        <taxon>Bacteria</taxon>
        <taxon>Bacillati</taxon>
        <taxon>Actinomycetota</taxon>
        <taxon>Actinomycetes</taxon>
        <taxon>Propionibacteriales</taxon>
        <taxon>Propionibacteriaceae</taxon>
        <taxon>Luteococcus</taxon>
    </lineage>
</organism>
<protein>
    <recommendedName>
        <fullName evidence="3">XRE family transcriptional regulator</fullName>
    </recommendedName>
</protein>
<evidence type="ECO:0008006" key="3">
    <source>
        <dbReference type="Google" id="ProtNLM"/>
    </source>
</evidence>
<dbReference type="RefSeq" id="WP_343874012.1">
    <property type="nucleotide sequence ID" value="NZ_BAAAIX010000023.1"/>
</dbReference>
<gene>
    <name evidence="1" type="ORF">ACFSCS_10645</name>
</gene>
<name>A0ABW4RYE1_9ACTN</name>
<keyword evidence="2" id="KW-1185">Reference proteome</keyword>
<reference evidence="2" key="1">
    <citation type="journal article" date="2019" name="Int. J. Syst. Evol. Microbiol.">
        <title>The Global Catalogue of Microorganisms (GCM) 10K type strain sequencing project: providing services to taxonomists for standard genome sequencing and annotation.</title>
        <authorList>
            <consortium name="The Broad Institute Genomics Platform"/>
            <consortium name="The Broad Institute Genome Sequencing Center for Infectious Disease"/>
            <person name="Wu L."/>
            <person name="Ma J."/>
        </authorList>
    </citation>
    <scope>NUCLEOTIDE SEQUENCE [LARGE SCALE GENOMIC DNA]</scope>
    <source>
        <strain evidence="2">CAIM 431</strain>
    </source>
</reference>
<evidence type="ECO:0000313" key="2">
    <source>
        <dbReference type="Proteomes" id="UP001597326"/>
    </source>
</evidence>